<evidence type="ECO:0000256" key="4">
    <source>
        <dbReference type="PROSITE-ProRule" id="PRU00146"/>
    </source>
</evidence>
<reference evidence="8" key="1">
    <citation type="submission" date="2019-05" db="EMBL/GenBank/DDBJ databases">
        <title>Annotation for the trematode Fasciolopsis buski.</title>
        <authorList>
            <person name="Choi Y.-J."/>
        </authorList>
    </citation>
    <scope>NUCLEOTIDE SEQUENCE</scope>
    <source>
        <strain evidence="8">HT</strain>
        <tissue evidence="8">Whole worm</tissue>
    </source>
</reference>
<feature type="region of interest" description="Disordered" evidence="5">
    <location>
        <begin position="558"/>
        <end position="607"/>
    </location>
</feature>
<dbReference type="Pfam" id="PF13831">
    <property type="entry name" value="PHD_2"/>
    <property type="match status" value="1"/>
</dbReference>
<dbReference type="OrthoDB" id="20839at2759"/>
<proteinExistence type="predicted"/>
<evidence type="ECO:0000256" key="5">
    <source>
        <dbReference type="SAM" id="MobiDB-lite"/>
    </source>
</evidence>
<evidence type="ECO:0000256" key="1">
    <source>
        <dbReference type="ARBA" id="ARBA00022723"/>
    </source>
</evidence>
<keyword evidence="9" id="KW-1185">Reference proteome</keyword>
<dbReference type="CDD" id="cd15492">
    <property type="entry name" value="PHD_BRPF_JADE_like"/>
    <property type="match status" value="1"/>
</dbReference>
<evidence type="ECO:0000259" key="7">
    <source>
        <dbReference type="PROSITE" id="PS51805"/>
    </source>
</evidence>
<feature type="domain" description="PHD-type" evidence="6">
    <location>
        <begin position="155"/>
        <end position="204"/>
    </location>
</feature>
<gene>
    <name evidence="8" type="ORF">FBUS_09791</name>
</gene>
<dbReference type="InterPro" id="IPR034732">
    <property type="entry name" value="EPHD"/>
</dbReference>
<dbReference type="Gene3D" id="3.30.40.10">
    <property type="entry name" value="Zinc/RING finger domain, C3HC4 (zinc finger)"/>
    <property type="match status" value="2"/>
</dbReference>
<dbReference type="InterPro" id="IPR019787">
    <property type="entry name" value="Znf_PHD-finger"/>
</dbReference>
<comment type="caution">
    <text evidence="8">The sequence shown here is derived from an EMBL/GenBank/DDBJ whole genome shotgun (WGS) entry which is preliminary data.</text>
</comment>
<dbReference type="InterPro" id="IPR013083">
    <property type="entry name" value="Znf_RING/FYVE/PHD"/>
</dbReference>
<name>A0A8E0VLR7_9TREM</name>
<evidence type="ECO:0000313" key="9">
    <source>
        <dbReference type="Proteomes" id="UP000728185"/>
    </source>
</evidence>
<feature type="domain" description="PHD-type" evidence="7">
    <location>
        <begin position="208"/>
        <end position="321"/>
    </location>
</feature>
<dbReference type="InterPro" id="IPR001965">
    <property type="entry name" value="Znf_PHD"/>
</dbReference>
<dbReference type="AlphaFoldDB" id="A0A8E0VLR7"/>
<keyword evidence="1" id="KW-0479">Metal-binding</keyword>
<evidence type="ECO:0000256" key="3">
    <source>
        <dbReference type="ARBA" id="ARBA00022833"/>
    </source>
</evidence>
<dbReference type="PROSITE" id="PS01359">
    <property type="entry name" value="ZF_PHD_1"/>
    <property type="match status" value="1"/>
</dbReference>
<protein>
    <submittedName>
        <fullName evidence="8">PHD finger protein rhinoceros</fullName>
    </submittedName>
</protein>
<dbReference type="Pfam" id="PF13832">
    <property type="entry name" value="zf-HC5HC2H_2"/>
    <property type="match status" value="1"/>
</dbReference>
<dbReference type="Proteomes" id="UP000728185">
    <property type="component" value="Unassembled WGS sequence"/>
</dbReference>
<dbReference type="InterPro" id="IPR050701">
    <property type="entry name" value="Histone_Mod_Regulator"/>
</dbReference>
<dbReference type="PANTHER" id="PTHR13793:SF160">
    <property type="entry name" value="PHD FINGER PROTEIN RHINOCEROS"/>
    <property type="match status" value="1"/>
</dbReference>
<organism evidence="8 9">
    <name type="scientific">Fasciolopsis buskii</name>
    <dbReference type="NCBI Taxonomy" id="27845"/>
    <lineage>
        <taxon>Eukaryota</taxon>
        <taxon>Metazoa</taxon>
        <taxon>Spiralia</taxon>
        <taxon>Lophotrochozoa</taxon>
        <taxon>Platyhelminthes</taxon>
        <taxon>Trematoda</taxon>
        <taxon>Digenea</taxon>
        <taxon>Plagiorchiida</taxon>
        <taxon>Echinostomata</taxon>
        <taxon>Echinostomatoidea</taxon>
        <taxon>Fasciolidae</taxon>
        <taxon>Fasciolopsis</taxon>
    </lineage>
</organism>
<dbReference type="GO" id="GO:0008270">
    <property type="term" value="F:zinc ion binding"/>
    <property type="evidence" value="ECO:0007669"/>
    <property type="project" value="UniProtKB-KW"/>
</dbReference>
<dbReference type="SUPFAM" id="SSF57903">
    <property type="entry name" value="FYVE/PHD zinc finger"/>
    <property type="match status" value="1"/>
</dbReference>
<dbReference type="PROSITE" id="PS51805">
    <property type="entry name" value="EPHD"/>
    <property type="match status" value="1"/>
</dbReference>
<feature type="compositionally biased region" description="Low complexity" evidence="5">
    <location>
        <begin position="558"/>
        <end position="567"/>
    </location>
</feature>
<dbReference type="PROSITE" id="PS50016">
    <property type="entry name" value="ZF_PHD_2"/>
    <property type="match status" value="1"/>
</dbReference>
<feature type="region of interest" description="Disordered" evidence="5">
    <location>
        <begin position="321"/>
        <end position="359"/>
    </location>
</feature>
<feature type="region of interest" description="Disordered" evidence="5">
    <location>
        <begin position="715"/>
        <end position="736"/>
    </location>
</feature>
<dbReference type="GO" id="GO:0006357">
    <property type="term" value="P:regulation of transcription by RNA polymerase II"/>
    <property type="evidence" value="ECO:0007669"/>
    <property type="project" value="TreeGrafter"/>
</dbReference>
<dbReference type="EMBL" id="LUCM01002984">
    <property type="protein sequence ID" value="KAA0196496.1"/>
    <property type="molecule type" value="Genomic_DNA"/>
</dbReference>
<sequence length="767" mass="86362">MILSSESEVGKSDHMVLIENPWKSEWHKNGVQVPVQLISELPVPFFRKTDIPSIDRKVAVCPSPGKLWHEEEDSRFNPDIHILFNLTRRSPVYRIDEFDQVWVTTTNEERECLGEALISEWMLEDVIEALEHLTFLRMQEKIKELEGEALEFDENAKCDVCLSVSEDGNELVFCDGCFLCVHQACYGIPSLPEGSWICRRCEAGAKSTTPCALCPNTGGAMKKADDGVRWCHLSCALWVPEVAFGNIELMEPVVRLDCIPQARRSLLCCICRCRYGAPIQCYNKKCKTAFHVTCAFQSNLTMRQELVDKDVRLVGLCPKHSRKDQQHNSGRSPSKCRMRTTPARSPSQSPASQSCVSSQQSSIALRKQRLLELENDFHKLITDPELAAHLISHYQKQPSKIPRTNAGSAARKTAIPEDIRLIISSYWRLKRRANFNQPLISPVPMEWRQTATEFMTTTKEALDQAARVTQDMIAFDAFRRIRFGLDRARLVLDMVLKRERRKLALFKRTSRIIDIQLRILTGGRCRSLSEEERLFISNVHIGDSIYDNAELFSAFSSGSTLSTPSVSRTTKGESLPNTNESVFKSPPLPSESRTVSDCQKDQNRPVKSEVIGSSDIEACDLSMIPREQFIVPEDIRQRLRSALSLVSSNRSSLNTGVKSQSKTVFEISKSTSKDKSNQMPTTIYSSPTITRSKRSFCSNSESENIFSCFNNNDSSDEFKSPTPAKRANRRTATLSQSSSLPVFGDHSVPVLSKFATIKLGPGAVRLL</sequence>
<keyword evidence="3" id="KW-0862">Zinc</keyword>
<evidence type="ECO:0000256" key="2">
    <source>
        <dbReference type="ARBA" id="ARBA00022771"/>
    </source>
</evidence>
<feature type="compositionally biased region" description="Low complexity" evidence="5">
    <location>
        <begin position="345"/>
        <end position="359"/>
    </location>
</feature>
<evidence type="ECO:0000313" key="8">
    <source>
        <dbReference type="EMBL" id="KAA0196496.1"/>
    </source>
</evidence>
<keyword evidence="2 4" id="KW-0863">Zinc-finger</keyword>
<feature type="compositionally biased region" description="Basic and acidic residues" evidence="5">
    <location>
        <begin position="598"/>
        <end position="607"/>
    </location>
</feature>
<dbReference type="InterPro" id="IPR011011">
    <property type="entry name" value="Znf_FYVE_PHD"/>
</dbReference>
<accession>A0A8E0VLR7</accession>
<dbReference type="InterPro" id="IPR019786">
    <property type="entry name" value="Zinc_finger_PHD-type_CS"/>
</dbReference>
<dbReference type="SMART" id="SM00249">
    <property type="entry name" value="PHD"/>
    <property type="match status" value="2"/>
</dbReference>
<evidence type="ECO:0000259" key="6">
    <source>
        <dbReference type="PROSITE" id="PS50016"/>
    </source>
</evidence>
<dbReference type="PANTHER" id="PTHR13793">
    <property type="entry name" value="PHD FINGER PROTEINS"/>
    <property type="match status" value="1"/>
</dbReference>